<dbReference type="SUPFAM" id="SSF82153">
    <property type="entry name" value="FAS1 domain"/>
    <property type="match status" value="1"/>
</dbReference>
<name>A0A9X2LAD3_9PROT</name>
<dbReference type="InterPro" id="IPR000782">
    <property type="entry name" value="FAS1_domain"/>
</dbReference>
<organism evidence="3 4">
    <name type="scientific">Parvularcula maris</name>
    <dbReference type="NCBI Taxonomy" id="2965077"/>
    <lineage>
        <taxon>Bacteria</taxon>
        <taxon>Pseudomonadati</taxon>
        <taxon>Pseudomonadota</taxon>
        <taxon>Alphaproteobacteria</taxon>
        <taxon>Parvularculales</taxon>
        <taxon>Parvularculaceae</taxon>
        <taxon>Parvularcula</taxon>
    </lineage>
</organism>
<dbReference type="RefSeq" id="WP_256619979.1">
    <property type="nucleotide sequence ID" value="NZ_JANIBC010000012.1"/>
</dbReference>
<proteinExistence type="predicted"/>
<dbReference type="Gene3D" id="2.30.180.10">
    <property type="entry name" value="FAS1 domain"/>
    <property type="match status" value="1"/>
</dbReference>
<dbReference type="SMART" id="SM00554">
    <property type="entry name" value="FAS1"/>
    <property type="match status" value="1"/>
</dbReference>
<dbReference type="AlphaFoldDB" id="A0A9X2LAD3"/>
<protein>
    <submittedName>
        <fullName evidence="3">Fasciclin domain-containing protein</fullName>
    </submittedName>
</protein>
<keyword evidence="1" id="KW-0732">Signal</keyword>
<dbReference type="Proteomes" id="UP001142610">
    <property type="component" value="Unassembled WGS sequence"/>
</dbReference>
<feature type="signal peptide" evidence="1">
    <location>
        <begin position="1"/>
        <end position="23"/>
    </location>
</feature>
<dbReference type="InterPro" id="IPR050904">
    <property type="entry name" value="Adhesion/Biosynth-related"/>
</dbReference>
<dbReference type="EMBL" id="JANIBC010000012">
    <property type="protein sequence ID" value="MCQ8186083.1"/>
    <property type="molecule type" value="Genomic_DNA"/>
</dbReference>
<dbReference type="FunFam" id="2.30.180.10:FF:000032">
    <property type="entry name" value="Fasciclin domain-containing protein, putative"/>
    <property type="match status" value="1"/>
</dbReference>
<keyword evidence="4" id="KW-1185">Reference proteome</keyword>
<feature type="domain" description="FAS1" evidence="2">
    <location>
        <begin position="36"/>
        <end position="180"/>
    </location>
</feature>
<dbReference type="Pfam" id="PF02469">
    <property type="entry name" value="Fasciclin"/>
    <property type="match status" value="1"/>
</dbReference>
<sequence>MKFRFALLAAAASLAAAPAASVAADHHGKKKMAKAEETIVGVAAGNDQFSTLVTAVKTAELVDTLNSEGPFTVFAPVNDAFAALPEGAVDALLEEDNRQALTMVLTYHVVSGKVAAKDLTKMIRDGGGEAKVTTVEGSELTARVENGDVILTDVAGNEIKVVKTDVPATNGVIHAIDGVLLPATSPSES</sequence>
<accession>A0A9X2LAD3</accession>
<feature type="chain" id="PRO_5040976468" evidence="1">
    <location>
        <begin position="24"/>
        <end position="189"/>
    </location>
</feature>
<evidence type="ECO:0000313" key="3">
    <source>
        <dbReference type="EMBL" id="MCQ8186083.1"/>
    </source>
</evidence>
<evidence type="ECO:0000259" key="2">
    <source>
        <dbReference type="PROSITE" id="PS50213"/>
    </source>
</evidence>
<comment type="caution">
    <text evidence="3">The sequence shown here is derived from an EMBL/GenBank/DDBJ whole genome shotgun (WGS) entry which is preliminary data.</text>
</comment>
<dbReference type="PROSITE" id="PS50213">
    <property type="entry name" value="FAS1"/>
    <property type="match status" value="1"/>
</dbReference>
<dbReference type="PANTHER" id="PTHR10900:SF77">
    <property type="entry name" value="FI19380P1"/>
    <property type="match status" value="1"/>
</dbReference>
<evidence type="ECO:0000313" key="4">
    <source>
        <dbReference type="Proteomes" id="UP001142610"/>
    </source>
</evidence>
<gene>
    <name evidence="3" type="ORF">NOG11_11860</name>
</gene>
<dbReference type="InterPro" id="IPR036378">
    <property type="entry name" value="FAS1_dom_sf"/>
</dbReference>
<dbReference type="PANTHER" id="PTHR10900">
    <property type="entry name" value="PERIOSTIN-RELATED"/>
    <property type="match status" value="1"/>
</dbReference>
<dbReference type="GO" id="GO:0005615">
    <property type="term" value="C:extracellular space"/>
    <property type="evidence" value="ECO:0007669"/>
    <property type="project" value="TreeGrafter"/>
</dbReference>
<reference evidence="3" key="1">
    <citation type="submission" date="2022-07" db="EMBL/GenBank/DDBJ databases">
        <title>Parvularcula maris sp. nov., an algicidal bacterium isolated from seawater.</title>
        <authorList>
            <person name="Li F."/>
        </authorList>
    </citation>
    <scope>NUCLEOTIDE SEQUENCE</scope>
    <source>
        <strain evidence="3">BGMRC 0090</strain>
    </source>
</reference>
<evidence type="ECO:0000256" key="1">
    <source>
        <dbReference type="SAM" id="SignalP"/>
    </source>
</evidence>